<reference evidence="1 2" key="1">
    <citation type="submission" date="2014-04" db="EMBL/GenBank/DDBJ databases">
        <title>Evolutionary Origins and Diversification of the Mycorrhizal Mutualists.</title>
        <authorList>
            <consortium name="DOE Joint Genome Institute"/>
            <consortium name="Mycorrhizal Genomics Consortium"/>
            <person name="Kohler A."/>
            <person name="Kuo A."/>
            <person name="Nagy L.G."/>
            <person name="Floudas D."/>
            <person name="Copeland A."/>
            <person name="Barry K.W."/>
            <person name="Cichocki N."/>
            <person name="Veneault-Fourrey C."/>
            <person name="LaButti K."/>
            <person name="Lindquist E.A."/>
            <person name="Lipzen A."/>
            <person name="Lundell T."/>
            <person name="Morin E."/>
            <person name="Murat C."/>
            <person name="Riley R."/>
            <person name="Ohm R."/>
            <person name="Sun H."/>
            <person name="Tunlid A."/>
            <person name="Henrissat B."/>
            <person name="Grigoriev I.V."/>
            <person name="Hibbett D.S."/>
            <person name="Martin F."/>
        </authorList>
    </citation>
    <scope>NUCLEOTIDE SEQUENCE [LARGE SCALE GENOMIC DNA]</scope>
    <source>
        <strain evidence="1 2">FD-317 M1</strain>
    </source>
</reference>
<dbReference type="HOGENOM" id="CLU_1796690_0_0_1"/>
<evidence type="ECO:0000313" key="2">
    <source>
        <dbReference type="Proteomes" id="UP000053593"/>
    </source>
</evidence>
<dbReference type="Proteomes" id="UP000053593">
    <property type="component" value="Unassembled WGS sequence"/>
</dbReference>
<keyword evidence="2" id="KW-1185">Reference proteome</keyword>
<gene>
    <name evidence="1" type="ORF">GYMLUDRAFT_63620</name>
</gene>
<name>A0A0D0BG42_9AGAR</name>
<dbReference type="EMBL" id="KN834826">
    <property type="protein sequence ID" value="KIK53646.1"/>
    <property type="molecule type" value="Genomic_DNA"/>
</dbReference>
<proteinExistence type="predicted"/>
<protein>
    <submittedName>
        <fullName evidence="1">Uncharacterized protein</fullName>
    </submittedName>
</protein>
<sequence>MAEEWRVLENLIISVVQESGRTPSIIGIDSELTTNWIGNAGVHFQLEECQRQLIRLCITWEAPLAELLPDSSLPPWGPSEVALIEHKTEMYNEKLEDVADEEEPIDEEDEVDDIDVGVLEQLDSLRIETDVDEIEADAGKMDIM</sequence>
<accession>A0A0D0BG42</accession>
<organism evidence="1 2">
    <name type="scientific">Collybiopsis luxurians FD-317 M1</name>
    <dbReference type="NCBI Taxonomy" id="944289"/>
    <lineage>
        <taxon>Eukaryota</taxon>
        <taxon>Fungi</taxon>
        <taxon>Dikarya</taxon>
        <taxon>Basidiomycota</taxon>
        <taxon>Agaricomycotina</taxon>
        <taxon>Agaricomycetes</taxon>
        <taxon>Agaricomycetidae</taxon>
        <taxon>Agaricales</taxon>
        <taxon>Marasmiineae</taxon>
        <taxon>Omphalotaceae</taxon>
        <taxon>Collybiopsis</taxon>
        <taxon>Collybiopsis luxurians</taxon>
    </lineage>
</organism>
<dbReference type="AlphaFoldDB" id="A0A0D0BG42"/>
<evidence type="ECO:0000313" key="1">
    <source>
        <dbReference type="EMBL" id="KIK53646.1"/>
    </source>
</evidence>